<dbReference type="PANTHER" id="PTHR43329">
    <property type="entry name" value="EPOXIDE HYDROLASE"/>
    <property type="match status" value="1"/>
</dbReference>
<comment type="similarity">
    <text evidence="2">Belongs to the AB hydrolase superfamily. Epoxide hydrolase family.</text>
</comment>
<keyword evidence="1" id="KW-0378">Hydrolase</keyword>
<dbReference type="SUPFAM" id="SSF53474">
    <property type="entry name" value="alpha/beta-Hydrolases"/>
    <property type="match status" value="1"/>
</dbReference>
<keyword evidence="5" id="KW-1185">Reference proteome</keyword>
<dbReference type="InterPro" id="IPR000639">
    <property type="entry name" value="Epox_hydrolase-like"/>
</dbReference>
<accession>A0ABR2GHV6</accession>
<dbReference type="Proteomes" id="UP001472677">
    <property type="component" value="Unassembled WGS sequence"/>
</dbReference>
<organism evidence="4 5">
    <name type="scientific">Hibiscus sabdariffa</name>
    <name type="common">roselle</name>
    <dbReference type="NCBI Taxonomy" id="183260"/>
    <lineage>
        <taxon>Eukaryota</taxon>
        <taxon>Viridiplantae</taxon>
        <taxon>Streptophyta</taxon>
        <taxon>Embryophyta</taxon>
        <taxon>Tracheophyta</taxon>
        <taxon>Spermatophyta</taxon>
        <taxon>Magnoliopsida</taxon>
        <taxon>eudicotyledons</taxon>
        <taxon>Gunneridae</taxon>
        <taxon>Pentapetalae</taxon>
        <taxon>rosids</taxon>
        <taxon>malvids</taxon>
        <taxon>Malvales</taxon>
        <taxon>Malvaceae</taxon>
        <taxon>Malvoideae</taxon>
        <taxon>Hibiscus</taxon>
    </lineage>
</organism>
<dbReference type="EMBL" id="JBBPBM010000001">
    <property type="protein sequence ID" value="KAK8601849.1"/>
    <property type="molecule type" value="Genomic_DNA"/>
</dbReference>
<evidence type="ECO:0000313" key="4">
    <source>
        <dbReference type="EMBL" id="KAK8601849.1"/>
    </source>
</evidence>
<evidence type="ECO:0000256" key="2">
    <source>
        <dbReference type="ARBA" id="ARBA00038334"/>
    </source>
</evidence>
<protein>
    <recommendedName>
        <fullName evidence="3">AB hydrolase-1 domain-containing protein</fullName>
    </recommendedName>
</protein>
<dbReference type="Pfam" id="PF00561">
    <property type="entry name" value="Abhydrolase_1"/>
    <property type="match status" value="1"/>
</dbReference>
<dbReference type="InterPro" id="IPR029058">
    <property type="entry name" value="AB_hydrolase_fold"/>
</dbReference>
<evidence type="ECO:0000259" key="3">
    <source>
        <dbReference type="Pfam" id="PF00561"/>
    </source>
</evidence>
<dbReference type="Gene3D" id="3.40.50.1820">
    <property type="entry name" value="alpha/beta hydrolase"/>
    <property type="match status" value="1"/>
</dbReference>
<sequence length="161" mass="18136">MICGTWKGLTRNGQGEWHKHAPPDLRGYGDMDAPDSTTSYSCFHVVGDLVDLINTIAPQQHVFVVGHDWGALIAWYLCLFRPDKVKALVNFSLPWLPHNPQTKPVDGWRAAYGNDYYICRFQEAGEIEAKFADIGVEKVVKEVLTYREIQELGTVGTVGWL</sequence>
<evidence type="ECO:0000256" key="1">
    <source>
        <dbReference type="ARBA" id="ARBA00022801"/>
    </source>
</evidence>
<dbReference type="InterPro" id="IPR000073">
    <property type="entry name" value="AB_hydrolase_1"/>
</dbReference>
<dbReference type="PRINTS" id="PR00412">
    <property type="entry name" value="EPOXHYDRLASE"/>
</dbReference>
<evidence type="ECO:0000313" key="5">
    <source>
        <dbReference type="Proteomes" id="UP001472677"/>
    </source>
</evidence>
<comment type="caution">
    <text evidence="4">The sequence shown here is derived from an EMBL/GenBank/DDBJ whole genome shotgun (WGS) entry which is preliminary data.</text>
</comment>
<feature type="domain" description="AB hydrolase-1" evidence="3">
    <location>
        <begin position="23"/>
        <end position="101"/>
    </location>
</feature>
<proteinExistence type="inferred from homology"/>
<gene>
    <name evidence="4" type="ORF">V6N12_051673</name>
</gene>
<name>A0ABR2GHV6_9ROSI</name>
<reference evidence="4 5" key="1">
    <citation type="journal article" date="2024" name="G3 (Bethesda)">
        <title>Genome assembly of Hibiscus sabdariffa L. provides insights into metabolisms of medicinal natural products.</title>
        <authorList>
            <person name="Kim T."/>
        </authorList>
    </citation>
    <scope>NUCLEOTIDE SEQUENCE [LARGE SCALE GENOMIC DNA]</scope>
    <source>
        <strain evidence="4">TK-2024</strain>
        <tissue evidence="4">Old leaves</tissue>
    </source>
</reference>